<evidence type="ECO:0000313" key="4">
    <source>
        <dbReference type="Proteomes" id="UP000069162"/>
    </source>
</evidence>
<dbReference type="InterPro" id="IPR000917">
    <property type="entry name" value="Sulfatase_N"/>
</dbReference>
<dbReference type="AlphaFoldDB" id="A0A806XIX2"/>
<dbReference type="Pfam" id="PF00884">
    <property type="entry name" value="Sulfatase"/>
    <property type="match status" value="1"/>
</dbReference>
<sequence>MTKIQRTIPFKSVHWPQDLLRTLLLAVIFLVLFSFSETIILLKDHVYRPEAGDIALYLIISLLAAVSSCFLLTRLLLAITFIIQISEAVYYQFYGQFYGPSEVWLAFVETKDIASGITDSFGTLGVYFAVMLIAVIFVLFFSRRLAPQWNKWLSLPCLIVIFIMFAGQFYKAVDGQMYKFNPDLRHSLLRNGLSATSFSAMRLIPEAISGENHNVTHYEPYQVKTVKGTQAGKYSIILAIGESLNPHHVSALGYERDTTPELKALLQQYQGTGRLIVSNAVSTRVAIPMLVNNLREPDNYGAYKSKSTNIFANAKKQGYQTAFISAQGLEGLSNWIGIHDIDLWEDTQIRPAPDVGADVVLTPSVEKATLDWNKPFLMVLNSRAPHIPYDRNLPQGFAKFSTPRQNNDVAQKKNEYDDAVRLYDKELASAIRTAMAKSKLPLLVFITSDHGERVGDNGLFGHSVVEMPIAQVPFLYFSNDPAYTMEEIGPQAPLNHYQLATLINKMLGYDVSNPNQKDDSFFITGGDIRGLSERVTYHLNALPEAER</sequence>
<dbReference type="GO" id="GO:0016776">
    <property type="term" value="F:phosphotransferase activity, phosphate group as acceptor"/>
    <property type="evidence" value="ECO:0007669"/>
    <property type="project" value="TreeGrafter"/>
</dbReference>
<evidence type="ECO:0000256" key="1">
    <source>
        <dbReference type="SAM" id="Phobius"/>
    </source>
</evidence>
<dbReference type="KEGG" id="kle:AO703_20855"/>
<keyword evidence="1" id="KW-1133">Transmembrane helix</keyword>
<evidence type="ECO:0000313" key="3">
    <source>
        <dbReference type="EMBL" id="ALR78639.1"/>
    </source>
</evidence>
<dbReference type="OrthoDB" id="9786870at2"/>
<keyword evidence="1" id="KW-0812">Transmembrane</keyword>
<dbReference type="EMBL" id="CP012871">
    <property type="protein sequence ID" value="ALR78639.1"/>
    <property type="molecule type" value="Genomic_DNA"/>
</dbReference>
<dbReference type="PANTHER" id="PTHR30443">
    <property type="entry name" value="INNER MEMBRANE PROTEIN"/>
    <property type="match status" value="1"/>
</dbReference>
<dbReference type="SUPFAM" id="SSF53649">
    <property type="entry name" value="Alkaline phosphatase-like"/>
    <property type="match status" value="1"/>
</dbReference>
<dbReference type="RefSeq" id="WP_062742333.1">
    <property type="nucleotide sequence ID" value="NZ_CP012871.1"/>
</dbReference>
<reference evidence="4" key="1">
    <citation type="submission" date="2015-10" db="EMBL/GenBank/DDBJ databases">
        <title>Complete Genome Sequencing of Klebsiella sp. strain G5.</title>
        <authorList>
            <person name="Chan K.-G."/>
            <person name="Chen J.-W."/>
        </authorList>
    </citation>
    <scope>NUCLEOTIDE SEQUENCE [LARGE SCALE GENOMIC DNA]</scope>
    <source>
        <strain evidence="4">G5</strain>
    </source>
</reference>
<gene>
    <name evidence="3" type="ORF">AO703_20855</name>
</gene>
<dbReference type="PANTHER" id="PTHR30443:SF0">
    <property type="entry name" value="PHOSPHOETHANOLAMINE TRANSFERASE EPTA"/>
    <property type="match status" value="1"/>
</dbReference>
<evidence type="ECO:0000259" key="2">
    <source>
        <dbReference type="Pfam" id="PF00884"/>
    </source>
</evidence>
<feature type="transmembrane region" description="Helical" evidence="1">
    <location>
        <begin position="54"/>
        <end position="83"/>
    </location>
</feature>
<feature type="transmembrane region" description="Helical" evidence="1">
    <location>
        <begin position="20"/>
        <end position="42"/>
    </location>
</feature>
<dbReference type="Gene3D" id="3.40.720.10">
    <property type="entry name" value="Alkaline Phosphatase, subunit A"/>
    <property type="match status" value="1"/>
</dbReference>
<accession>A0A806XIX2</accession>
<dbReference type="Proteomes" id="UP000069162">
    <property type="component" value="Chromosome"/>
</dbReference>
<feature type="domain" description="Sulfatase N-terminal" evidence="2">
    <location>
        <begin position="236"/>
        <end position="478"/>
    </location>
</feature>
<protein>
    <recommendedName>
        <fullName evidence="2">Sulfatase N-terminal domain-containing protein</fullName>
    </recommendedName>
</protein>
<dbReference type="GO" id="GO:0009244">
    <property type="term" value="P:lipopolysaccharide core region biosynthetic process"/>
    <property type="evidence" value="ECO:0007669"/>
    <property type="project" value="TreeGrafter"/>
</dbReference>
<keyword evidence="1" id="KW-0472">Membrane</keyword>
<dbReference type="InterPro" id="IPR040423">
    <property type="entry name" value="PEA_transferase"/>
</dbReference>
<dbReference type="GO" id="GO:0005886">
    <property type="term" value="C:plasma membrane"/>
    <property type="evidence" value="ECO:0007669"/>
    <property type="project" value="UniProtKB-SubCell"/>
</dbReference>
<dbReference type="InterPro" id="IPR017850">
    <property type="entry name" value="Alkaline_phosphatase_core_sf"/>
</dbReference>
<proteinExistence type="predicted"/>
<name>A0A806XIX2_9ENTR</name>
<feature type="transmembrane region" description="Helical" evidence="1">
    <location>
        <begin position="152"/>
        <end position="170"/>
    </location>
</feature>
<organism evidence="3 4">
    <name type="scientific">[Enterobacter] lignolyticus</name>
    <dbReference type="NCBI Taxonomy" id="1334193"/>
    <lineage>
        <taxon>Bacteria</taxon>
        <taxon>Pseudomonadati</taxon>
        <taxon>Pseudomonadota</taxon>
        <taxon>Gammaproteobacteria</taxon>
        <taxon>Enterobacterales</taxon>
        <taxon>Enterobacteriaceae</taxon>
        <taxon>Pluralibacter</taxon>
    </lineage>
</organism>
<feature type="transmembrane region" description="Helical" evidence="1">
    <location>
        <begin position="121"/>
        <end position="140"/>
    </location>
</feature>